<dbReference type="SUPFAM" id="SSF54928">
    <property type="entry name" value="RNA-binding domain, RBD"/>
    <property type="match status" value="1"/>
</dbReference>
<sequence length="79" mass="8989">MKKIMLTGLGGDVSEQRIRESLERVGPVVNVTIVREGDASAPVVIVEMDINDEQAYRITSRVTDYWHDGHMLNTRRLLH</sequence>
<protein>
    <submittedName>
        <fullName evidence="2">RNA-binding protein</fullName>
    </submittedName>
</protein>
<dbReference type="InterPro" id="IPR035979">
    <property type="entry name" value="RBD_domain_sf"/>
</dbReference>
<comment type="caution">
    <text evidence="2">The sequence shown here is derived from an EMBL/GenBank/DDBJ whole genome shotgun (WGS) entry which is preliminary data.</text>
</comment>
<evidence type="ECO:0000313" key="3">
    <source>
        <dbReference type="Proteomes" id="UP000886689"/>
    </source>
</evidence>
<reference evidence="2" key="1">
    <citation type="submission" date="2020-10" db="EMBL/GenBank/DDBJ databases">
        <title>Connecting structure to function with the recovery of over 1000 high-quality activated sludge metagenome-assembled genomes encoding full-length rRNA genes using long-read sequencing.</title>
        <authorList>
            <person name="Singleton C.M."/>
            <person name="Petriglieri F."/>
            <person name="Kristensen J.M."/>
            <person name="Kirkegaard R.H."/>
            <person name="Michaelsen T.Y."/>
            <person name="Andersen M.H."/>
            <person name="Karst S.M."/>
            <person name="Dueholm M.S."/>
            <person name="Nielsen P.H."/>
            <person name="Albertsen M."/>
        </authorList>
    </citation>
    <scope>NUCLEOTIDE SEQUENCE</scope>
    <source>
        <strain evidence="2">Hirt_18-Q3-R61-65_BATAC.395</strain>
    </source>
</reference>
<gene>
    <name evidence="2" type="ORF">IPL58_10115</name>
</gene>
<dbReference type="InterPro" id="IPR000504">
    <property type="entry name" value="RRM_dom"/>
</dbReference>
<dbReference type="GO" id="GO:0003723">
    <property type="term" value="F:RNA binding"/>
    <property type="evidence" value="ECO:0007669"/>
    <property type="project" value="InterPro"/>
</dbReference>
<dbReference type="EMBL" id="JADJUC010000010">
    <property type="protein sequence ID" value="MBK8524419.1"/>
    <property type="molecule type" value="Genomic_DNA"/>
</dbReference>
<feature type="domain" description="RRM" evidence="1">
    <location>
        <begin position="4"/>
        <end position="49"/>
    </location>
</feature>
<dbReference type="Proteomes" id="UP000886689">
    <property type="component" value="Unassembled WGS sequence"/>
</dbReference>
<evidence type="ECO:0000259" key="1">
    <source>
        <dbReference type="Pfam" id="PF00076"/>
    </source>
</evidence>
<dbReference type="Pfam" id="PF00076">
    <property type="entry name" value="RRM_1"/>
    <property type="match status" value="1"/>
</dbReference>
<accession>A0A9D7K0Z3</accession>
<evidence type="ECO:0000313" key="2">
    <source>
        <dbReference type="EMBL" id="MBK8524419.1"/>
    </source>
</evidence>
<organism evidence="2 3">
    <name type="scientific">Candidatus Proximibacter danicus</name>
    <dbReference type="NCBI Taxonomy" id="2954365"/>
    <lineage>
        <taxon>Bacteria</taxon>
        <taxon>Pseudomonadati</taxon>
        <taxon>Pseudomonadota</taxon>
        <taxon>Betaproteobacteria</taxon>
        <taxon>Candidatus Proximibacter</taxon>
    </lineage>
</organism>
<proteinExistence type="predicted"/>
<name>A0A9D7K0Z3_9PROT</name>
<dbReference type="AlphaFoldDB" id="A0A9D7K0Z3"/>
<dbReference type="CDD" id="cd00590">
    <property type="entry name" value="RRM_SF"/>
    <property type="match status" value="1"/>
</dbReference>